<name>A0A9N9PPG7_9HELO</name>
<comment type="caution">
    <text evidence="2">The sequence shown here is derived from an EMBL/GenBank/DDBJ whole genome shotgun (WGS) entry which is preliminary data.</text>
</comment>
<proteinExistence type="predicted"/>
<protein>
    <submittedName>
        <fullName evidence="2">Uncharacterized protein</fullName>
    </submittedName>
</protein>
<organism evidence="2 3">
    <name type="scientific">Hymenoscyphus fraxineus</name>
    <dbReference type="NCBI Taxonomy" id="746836"/>
    <lineage>
        <taxon>Eukaryota</taxon>
        <taxon>Fungi</taxon>
        <taxon>Dikarya</taxon>
        <taxon>Ascomycota</taxon>
        <taxon>Pezizomycotina</taxon>
        <taxon>Leotiomycetes</taxon>
        <taxon>Helotiales</taxon>
        <taxon>Helotiaceae</taxon>
        <taxon>Hymenoscyphus</taxon>
    </lineage>
</organism>
<feature type="region of interest" description="Disordered" evidence="1">
    <location>
        <begin position="203"/>
        <end position="223"/>
    </location>
</feature>
<evidence type="ECO:0000313" key="3">
    <source>
        <dbReference type="Proteomes" id="UP000696280"/>
    </source>
</evidence>
<feature type="compositionally biased region" description="Low complexity" evidence="1">
    <location>
        <begin position="281"/>
        <end position="292"/>
    </location>
</feature>
<evidence type="ECO:0000256" key="1">
    <source>
        <dbReference type="SAM" id="MobiDB-lite"/>
    </source>
</evidence>
<dbReference type="Proteomes" id="UP000696280">
    <property type="component" value="Unassembled WGS sequence"/>
</dbReference>
<keyword evidence="3" id="KW-1185">Reference proteome</keyword>
<feature type="region of interest" description="Disordered" evidence="1">
    <location>
        <begin position="271"/>
        <end position="294"/>
    </location>
</feature>
<dbReference type="AlphaFoldDB" id="A0A9N9PPG7"/>
<accession>A0A9N9PPG7</accession>
<dbReference type="EMBL" id="CAJVRL010000121">
    <property type="protein sequence ID" value="CAG8961969.1"/>
    <property type="molecule type" value="Genomic_DNA"/>
</dbReference>
<evidence type="ECO:0000313" key="2">
    <source>
        <dbReference type="EMBL" id="CAG8961969.1"/>
    </source>
</evidence>
<dbReference type="OrthoDB" id="10302756at2759"/>
<reference evidence="2" key="1">
    <citation type="submission" date="2021-07" db="EMBL/GenBank/DDBJ databases">
        <authorList>
            <person name="Durling M."/>
        </authorList>
    </citation>
    <scope>NUCLEOTIDE SEQUENCE</scope>
</reference>
<feature type="compositionally biased region" description="Polar residues" evidence="1">
    <location>
        <begin position="271"/>
        <end position="280"/>
    </location>
</feature>
<gene>
    <name evidence="2" type="ORF">HYFRA_00013749</name>
</gene>
<sequence length="446" mass="50090">MDSTTQRRKPTPWRPPRNAFPVFRPYVSQLEGMRQRHNQEDNNAKSNRTFWLTWHNIETKAAKDFANEEWDTQQYEAELALFKRLWPGEFFPGQCPNQYYVSHLKHIEQKAHAAGIPRAVFNHICDHVARSRFEDPEPDTDIKQYNCEKALWNHFWTKEEFPGISPYPNRTNRDPVVSNAPGATSLDYYTYSIGLAEHQQLQQEAQAKPVSSDVPGSRQNNNVPMKKEKFATENFTMNDLTAILKAPTQAPAANLPPNPFWNAVGHSQTLTNVPKQNTRGSSTTTAASSSKAPHTPIPAFGTGANASSGKPTLDVPYVSKVLDDQVPLTTDDHTSALPPAPHVAVVDSLFGHISKDMNLMVALSKALGCNIYSDRVPGSTNLTWIFVEAWPEWPGCDTDVRVLERAHSIVEAWCKLSVVDFWKEVTSTNAIDGGDQDGMRKRRRVA</sequence>